<dbReference type="AlphaFoldDB" id="A0A9P0HSW8"/>
<proteinExistence type="predicted"/>
<sequence>MSPILHLLQIHIVRRLFWVEEEGFFLKEKLLLLLNSTLLGVSKATCSNDNQSSFCCAAPFHFRIDQAASATPLVRRSLRSYSHSSNIVLRISSSVILAIWRAHSTHLVVLILALEILN</sequence>
<dbReference type="EMBL" id="OV725083">
    <property type="protein sequence ID" value="CAH1407239.1"/>
    <property type="molecule type" value="Genomic_DNA"/>
</dbReference>
<protein>
    <submittedName>
        <fullName evidence="1">Uncharacterized protein</fullName>
    </submittedName>
</protein>
<evidence type="ECO:0000313" key="1">
    <source>
        <dbReference type="EMBL" id="CAH1407239.1"/>
    </source>
</evidence>
<keyword evidence="2" id="KW-1185">Reference proteome</keyword>
<gene>
    <name evidence="1" type="ORF">NEZAVI_LOCUS15009</name>
</gene>
<evidence type="ECO:0000313" key="2">
    <source>
        <dbReference type="Proteomes" id="UP001152798"/>
    </source>
</evidence>
<organism evidence="1 2">
    <name type="scientific">Nezara viridula</name>
    <name type="common">Southern green stink bug</name>
    <name type="synonym">Cimex viridulus</name>
    <dbReference type="NCBI Taxonomy" id="85310"/>
    <lineage>
        <taxon>Eukaryota</taxon>
        <taxon>Metazoa</taxon>
        <taxon>Ecdysozoa</taxon>
        <taxon>Arthropoda</taxon>
        <taxon>Hexapoda</taxon>
        <taxon>Insecta</taxon>
        <taxon>Pterygota</taxon>
        <taxon>Neoptera</taxon>
        <taxon>Paraneoptera</taxon>
        <taxon>Hemiptera</taxon>
        <taxon>Heteroptera</taxon>
        <taxon>Panheteroptera</taxon>
        <taxon>Pentatomomorpha</taxon>
        <taxon>Pentatomoidea</taxon>
        <taxon>Pentatomidae</taxon>
        <taxon>Pentatominae</taxon>
        <taxon>Nezara</taxon>
    </lineage>
</organism>
<dbReference type="Proteomes" id="UP001152798">
    <property type="component" value="Chromosome 7"/>
</dbReference>
<reference evidence="1" key="1">
    <citation type="submission" date="2022-01" db="EMBL/GenBank/DDBJ databases">
        <authorList>
            <person name="King R."/>
        </authorList>
    </citation>
    <scope>NUCLEOTIDE SEQUENCE</scope>
</reference>
<accession>A0A9P0HSW8</accession>
<name>A0A9P0HSW8_NEZVI</name>